<dbReference type="AlphaFoldDB" id="A0A100WQX5"/>
<dbReference type="PANTHER" id="PTHR46796:SF14">
    <property type="entry name" value="TRANSCRIPTIONAL REGULATORY PROTEIN"/>
    <property type="match status" value="1"/>
</dbReference>
<evidence type="ECO:0000313" key="6">
    <source>
        <dbReference type="Proteomes" id="UP000069705"/>
    </source>
</evidence>
<accession>A0A100WQX5</accession>
<dbReference type="InterPro" id="IPR018062">
    <property type="entry name" value="HTH_AraC-typ_CS"/>
</dbReference>
<evidence type="ECO:0000313" key="5">
    <source>
        <dbReference type="EMBL" id="GAT02975.1"/>
    </source>
</evidence>
<organism evidence="5 6">
    <name type="scientific">Mycolicibacterium fortuitum subsp. acetamidolyticum</name>
    <dbReference type="NCBI Taxonomy" id="144550"/>
    <lineage>
        <taxon>Bacteria</taxon>
        <taxon>Bacillati</taxon>
        <taxon>Actinomycetota</taxon>
        <taxon>Actinomycetes</taxon>
        <taxon>Mycobacteriales</taxon>
        <taxon>Mycobacteriaceae</taxon>
        <taxon>Mycolicibacterium</taxon>
    </lineage>
</organism>
<reference evidence="6" key="2">
    <citation type="submission" date="2016-02" db="EMBL/GenBank/DDBJ databases">
        <title>Draft genome sequence of five rapidly growing Mycobacterium species.</title>
        <authorList>
            <person name="Katahira K."/>
            <person name="Gotou Y."/>
            <person name="Iida K."/>
            <person name="Ogura Y."/>
            <person name="Hayashi T."/>
        </authorList>
    </citation>
    <scope>NUCLEOTIDE SEQUENCE [LARGE SCALE GENOMIC DNA]</scope>
    <source>
        <strain evidence="6">JCM6368</strain>
    </source>
</reference>
<dbReference type="Gene3D" id="1.10.10.60">
    <property type="entry name" value="Homeodomain-like"/>
    <property type="match status" value="2"/>
</dbReference>
<dbReference type="SMART" id="SM00342">
    <property type="entry name" value="HTH_ARAC"/>
    <property type="match status" value="1"/>
</dbReference>
<comment type="caution">
    <text evidence="5">The sequence shown here is derived from an EMBL/GenBank/DDBJ whole genome shotgun (WGS) entry which is preliminary data.</text>
</comment>
<protein>
    <submittedName>
        <fullName evidence="5">AraC family transcriptional regulator</fullName>
    </submittedName>
</protein>
<dbReference type="InterPro" id="IPR009057">
    <property type="entry name" value="Homeodomain-like_sf"/>
</dbReference>
<dbReference type="PROSITE" id="PS00041">
    <property type="entry name" value="HTH_ARAC_FAMILY_1"/>
    <property type="match status" value="1"/>
</dbReference>
<dbReference type="InterPro" id="IPR050204">
    <property type="entry name" value="AraC_XylS_family_regulators"/>
</dbReference>
<dbReference type="GO" id="GO:0003700">
    <property type="term" value="F:DNA-binding transcription factor activity"/>
    <property type="evidence" value="ECO:0007669"/>
    <property type="project" value="InterPro"/>
</dbReference>
<dbReference type="InterPro" id="IPR020449">
    <property type="entry name" value="Tscrpt_reg_AraC-type_HTH"/>
</dbReference>
<dbReference type="EMBL" id="BCSZ01000030">
    <property type="protein sequence ID" value="GAT02975.1"/>
    <property type="molecule type" value="Genomic_DNA"/>
</dbReference>
<keyword evidence="1" id="KW-0805">Transcription regulation</keyword>
<evidence type="ECO:0000256" key="1">
    <source>
        <dbReference type="ARBA" id="ARBA00023015"/>
    </source>
</evidence>
<dbReference type="Pfam" id="PF12833">
    <property type="entry name" value="HTH_18"/>
    <property type="match status" value="1"/>
</dbReference>
<proteinExistence type="predicted"/>
<keyword evidence="3" id="KW-0804">Transcription</keyword>
<dbReference type="GO" id="GO:0043565">
    <property type="term" value="F:sequence-specific DNA binding"/>
    <property type="evidence" value="ECO:0007669"/>
    <property type="project" value="InterPro"/>
</dbReference>
<keyword evidence="2" id="KW-0238">DNA-binding</keyword>
<reference evidence="5 6" key="1">
    <citation type="journal article" date="2016" name="Genome Announc.">
        <title>Draft Genome Sequences of Five Rapidly Growing Mycobacterium Species, M. thermoresistibile, M. fortuitum subsp. acetamidolyticum, M. canariasense, M. brisbanense, and M. novocastrense.</title>
        <authorList>
            <person name="Katahira K."/>
            <person name="Ogura Y."/>
            <person name="Gotoh Y."/>
            <person name="Hayashi T."/>
        </authorList>
    </citation>
    <scope>NUCLEOTIDE SEQUENCE [LARGE SCALE GENOMIC DNA]</scope>
    <source>
        <strain evidence="5 6">JCM6368</strain>
    </source>
</reference>
<dbReference type="SUPFAM" id="SSF46689">
    <property type="entry name" value="Homeodomain-like"/>
    <property type="match status" value="2"/>
</dbReference>
<dbReference type="PRINTS" id="PR00032">
    <property type="entry name" value="HTHARAC"/>
</dbReference>
<evidence type="ECO:0000259" key="4">
    <source>
        <dbReference type="PROSITE" id="PS01124"/>
    </source>
</evidence>
<name>A0A100WQX5_MYCFO</name>
<gene>
    <name evidence="5" type="ORF">RMCFA_3087</name>
</gene>
<dbReference type="PROSITE" id="PS01124">
    <property type="entry name" value="HTH_ARAC_FAMILY_2"/>
    <property type="match status" value="1"/>
</dbReference>
<dbReference type="PANTHER" id="PTHR46796">
    <property type="entry name" value="HTH-TYPE TRANSCRIPTIONAL ACTIVATOR RHAS-RELATED"/>
    <property type="match status" value="1"/>
</dbReference>
<dbReference type="InterPro" id="IPR018060">
    <property type="entry name" value="HTH_AraC"/>
</dbReference>
<evidence type="ECO:0000256" key="3">
    <source>
        <dbReference type="ARBA" id="ARBA00023163"/>
    </source>
</evidence>
<sequence length="286" mass="32319">MLTMDLPVWDGTRERSPRMMLSTITTSAQGIDFRFVSEQITTPTDWCFEEDHHVVVVHRGGRLRSMEIEFERGPSGPHAPRVGDVWVIPAEHRYAALAHGRVVQFCELSIPTATLADRDLPARTKYRDPLVHRLIERMSTVAVRSDVTARLLIESLAESVRLHLVDQFGGGTARSPRRRTFDRLTRARLMEYLEYSLDSEISLADLAELADMTVAEFSATFTADFGSTPYQFVLDRRIRRAKQLLATTAMSITDIGVAVGFSTPSHFATTFKNRVGMSPSNYRRNE</sequence>
<dbReference type="Proteomes" id="UP000069705">
    <property type="component" value="Unassembled WGS sequence"/>
</dbReference>
<feature type="domain" description="HTH araC/xylS-type" evidence="4">
    <location>
        <begin position="187"/>
        <end position="285"/>
    </location>
</feature>
<evidence type="ECO:0000256" key="2">
    <source>
        <dbReference type="ARBA" id="ARBA00023125"/>
    </source>
</evidence>